<feature type="transmembrane region" description="Helical" evidence="1">
    <location>
        <begin position="150"/>
        <end position="169"/>
    </location>
</feature>
<feature type="transmembrane region" description="Helical" evidence="1">
    <location>
        <begin position="7"/>
        <end position="28"/>
    </location>
</feature>
<dbReference type="RefSeq" id="WP_185179146.1">
    <property type="nucleotide sequence ID" value="NZ_CBCSEP010000017.1"/>
</dbReference>
<dbReference type="Proteomes" id="UP000574133">
    <property type="component" value="Unassembled WGS sequence"/>
</dbReference>
<feature type="transmembrane region" description="Helical" evidence="1">
    <location>
        <begin position="86"/>
        <end position="105"/>
    </location>
</feature>
<proteinExistence type="predicted"/>
<reference evidence="2 3" key="1">
    <citation type="submission" date="2020-08" db="EMBL/GenBank/DDBJ databases">
        <title>Cohnella phylogeny.</title>
        <authorList>
            <person name="Dunlap C."/>
        </authorList>
    </citation>
    <scope>NUCLEOTIDE SEQUENCE [LARGE SCALE GENOMIC DNA]</scope>
    <source>
        <strain evidence="2 3">DSM 103658</strain>
    </source>
</reference>
<accession>A0A841T8P2</accession>
<dbReference type="EMBL" id="JACJVN010000039">
    <property type="protein sequence ID" value="MBB6677873.1"/>
    <property type="molecule type" value="Genomic_DNA"/>
</dbReference>
<dbReference type="InterPro" id="IPR018750">
    <property type="entry name" value="DUF2306_membrane"/>
</dbReference>
<evidence type="ECO:0000313" key="2">
    <source>
        <dbReference type="EMBL" id="MBB6677873.1"/>
    </source>
</evidence>
<keyword evidence="1" id="KW-0472">Membrane</keyword>
<feature type="transmembrane region" description="Helical" evidence="1">
    <location>
        <begin position="117"/>
        <end position="138"/>
    </location>
</feature>
<keyword evidence="1" id="KW-0812">Transmembrane</keyword>
<gene>
    <name evidence="2" type="ORF">H4Q31_11110</name>
</gene>
<feature type="transmembrane region" description="Helical" evidence="1">
    <location>
        <begin position="53"/>
        <end position="74"/>
    </location>
</feature>
<organism evidence="2 3">
    <name type="scientific">Cohnella lubricantis</name>
    <dbReference type="NCBI Taxonomy" id="2163172"/>
    <lineage>
        <taxon>Bacteria</taxon>
        <taxon>Bacillati</taxon>
        <taxon>Bacillota</taxon>
        <taxon>Bacilli</taxon>
        <taxon>Bacillales</taxon>
        <taxon>Paenibacillaceae</taxon>
        <taxon>Cohnella</taxon>
    </lineage>
</organism>
<dbReference type="AlphaFoldDB" id="A0A841T8P2"/>
<comment type="caution">
    <text evidence="2">The sequence shown here is derived from an EMBL/GenBank/DDBJ whole genome shotgun (WGS) entry which is preliminary data.</text>
</comment>
<sequence length="215" mass="24464">MFNKKLIFPAIYASTYLLTLYIVLQYFIYSPSQSGMVSAKMDDPSFPYEMWKLFFYPHIVLGTIALLIGTYQLTRRSRLNPNRHRILGRIYGISILLNVLVVPYIALYATGGRGSTLAFLVLDVLWLATTANGIRLIMQKKTVLHRQWMIRSYAVTLVFVSFRLVLGIVELVTDLPLGTAFPLSVVLSIFMNLGFTELYIRRGKRALASIRTEAV</sequence>
<protein>
    <submittedName>
        <fullName evidence="2">DUF2306 domain-containing protein</fullName>
    </submittedName>
</protein>
<feature type="transmembrane region" description="Helical" evidence="1">
    <location>
        <begin position="175"/>
        <end position="195"/>
    </location>
</feature>
<keyword evidence="1" id="KW-1133">Transmembrane helix</keyword>
<dbReference type="Pfam" id="PF10067">
    <property type="entry name" value="DUF2306"/>
    <property type="match status" value="1"/>
</dbReference>
<name>A0A841T8P2_9BACL</name>
<keyword evidence="3" id="KW-1185">Reference proteome</keyword>
<evidence type="ECO:0000256" key="1">
    <source>
        <dbReference type="SAM" id="Phobius"/>
    </source>
</evidence>
<evidence type="ECO:0000313" key="3">
    <source>
        <dbReference type="Proteomes" id="UP000574133"/>
    </source>
</evidence>